<dbReference type="Proteomes" id="UP000198736">
    <property type="component" value="Unassembled WGS sequence"/>
</dbReference>
<feature type="transmembrane region" description="Helical" evidence="1">
    <location>
        <begin position="20"/>
        <end position="41"/>
    </location>
</feature>
<dbReference type="STRING" id="1742973.COMA2_160039"/>
<evidence type="ECO:0000256" key="1">
    <source>
        <dbReference type="SAM" id="Phobius"/>
    </source>
</evidence>
<keyword evidence="3" id="KW-1185">Reference proteome</keyword>
<accession>A0A0S4L948</accession>
<proteinExistence type="predicted"/>
<sequence>MLPPIPPAQAVFYQWGILEIQGPVVSLAISCARLALLLITISNI</sequence>
<keyword evidence="1" id="KW-0812">Transmembrane</keyword>
<protein>
    <submittedName>
        <fullName evidence="2">Uncharacterized protein</fullName>
    </submittedName>
</protein>
<dbReference type="EMBL" id="CZPZ01000008">
    <property type="protein sequence ID" value="CUS34215.1"/>
    <property type="molecule type" value="Genomic_DNA"/>
</dbReference>
<name>A0A0S4L948_9BACT</name>
<reference evidence="3" key="1">
    <citation type="submission" date="2015-10" db="EMBL/GenBank/DDBJ databases">
        <authorList>
            <person name="Luecker S."/>
            <person name="Luecker S."/>
        </authorList>
    </citation>
    <scope>NUCLEOTIDE SEQUENCE [LARGE SCALE GENOMIC DNA]</scope>
</reference>
<keyword evidence="1" id="KW-1133">Transmembrane helix</keyword>
<gene>
    <name evidence="2" type="ORF">COMA2_160039</name>
</gene>
<evidence type="ECO:0000313" key="3">
    <source>
        <dbReference type="Proteomes" id="UP000198736"/>
    </source>
</evidence>
<dbReference type="AlphaFoldDB" id="A0A0S4L948"/>
<keyword evidence="1" id="KW-0472">Membrane</keyword>
<organism evidence="2 3">
    <name type="scientific">Candidatus Nitrospira nitrificans</name>
    <dbReference type="NCBI Taxonomy" id="1742973"/>
    <lineage>
        <taxon>Bacteria</taxon>
        <taxon>Pseudomonadati</taxon>
        <taxon>Nitrospirota</taxon>
        <taxon>Nitrospiria</taxon>
        <taxon>Nitrospirales</taxon>
        <taxon>Nitrospiraceae</taxon>
        <taxon>Nitrospira</taxon>
    </lineage>
</organism>
<evidence type="ECO:0000313" key="2">
    <source>
        <dbReference type="EMBL" id="CUS34215.1"/>
    </source>
</evidence>